<dbReference type="AlphaFoldDB" id="A0A1E4T427"/>
<keyword evidence="3 4" id="KW-0862">Zinc</keyword>
<dbReference type="InterPro" id="IPR000571">
    <property type="entry name" value="Znf_CCCH"/>
</dbReference>
<protein>
    <recommendedName>
        <fullName evidence="6">C3H1-type domain-containing protein</fullName>
    </recommendedName>
</protein>
<feature type="compositionally biased region" description="Polar residues" evidence="5">
    <location>
        <begin position="51"/>
        <end position="69"/>
    </location>
</feature>
<feature type="region of interest" description="Disordered" evidence="5">
    <location>
        <begin position="430"/>
        <end position="469"/>
    </location>
</feature>
<dbReference type="SUPFAM" id="SSF90229">
    <property type="entry name" value="CCCH zinc finger"/>
    <property type="match status" value="1"/>
</dbReference>
<evidence type="ECO:0000256" key="2">
    <source>
        <dbReference type="ARBA" id="ARBA00022771"/>
    </source>
</evidence>
<evidence type="ECO:0000259" key="6">
    <source>
        <dbReference type="PROSITE" id="PS50103"/>
    </source>
</evidence>
<organism evidence="7 8">
    <name type="scientific">[Candida] arabinofermentans NRRL YB-2248</name>
    <dbReference type="NCBI Taxonomy" id="983967"/>
    <lineage>
        <taxon>Eukaryota</taxon>
        <taxon>Fungi</taxon>
        <taxon>Dikarya</taxon>
        <taxon>Ascomycota</taxon>
        <taxon>Saccharomycotina</taxon>
        <taxon>Pichiomycetes</taxon>
        <taxon>Pichiales</taxon>
        <taxon>Pichiaceae</taxon>
        <taxon>Ogataea</taxon>
        <taxon>Ogataea/Candida clade</taxon>
    </lineage>
</organism>
<evidence type="ECO:0000313" key="8">
    <source>
        <dbReference type="Proteomes" id="UP000094801"/>
    </source>
</evidence>
<dbReference type="EMBL" id="KV453850">
    <property type="protein sequence ID" value="ODV86517.1"/>
    <property type="molecule type" value="Genomic_DNA"/>
</dbReference>
<feature type="zinc finger region" description="C3H1-type" evidence="4">
    <location>
        <begin position="291"/>
        <end position="317"/>
    </location>
</feature>
<dbReference type="STRING" id="983967.A0A1E4T427"/>
<dbReference type="PANTHER" id="PTHR46156">
    <property type="entry name" value="CCCH ZINGC FINGER"/>
    <property type="match status" value="1"/>
</dbReference>
<evidence type="ECO:0000256" key="1">
    <source>
        <dbReference type="ARBA" id="ARBA00022723"/>
    </source>
</evidence>
<evidence type="ECO:0000313" key="7">
    <source>
        <dbReference type="EMBL" id="ODV86517.1"/>
    </source>
</evidence>
<evidence type="ECO:0000256" key="4">
    <source>
        <dbReference type="PROSITE-ProRule" id="PRU00723"/>
    </source>
</evidence>
<feature type="compositionally biased region" description="Low complexity" evidence="5">
    <location>
        <begin position="40"/>
        <end position="50"/>
    </location>
</feature>
<feature type="domain" description="C3H1-type" evidence="6">
    <location>
        <begin position="318"/>
        <end position="346"/>
    </location>
</feature>
<feature type="compositionally biased region" description="Acidic residues" evidence="5">
    <location>
        <begin position="430"/>
        <end position="449"/>
    </location>
</feature>
<evidence type="ECO:0000256" key="5">
    <source>
        <dbReference type="SAM" id="MobiDB-lite"/>
    </source>
</evidence>
<name>A0A1E4T427_9ASCO</name>
<keyword evidence="2 4" id="KW-0863">Zinc-finger</keyword>
<dbReference type="InterPro" id="IPR036855">
    <property type="entry name" value="Znf_CCCH_sf"/>
</dbReference>
<dbReference type="PROSITE" id="PS50103">
    <property type="entry name" value="ZF_C3H1"/>
    <property type="match status" value="2"/>
</dbReference>
<feature type="domain" description="C3H1-type" evidence="6">
    <location>
        <begin position="291"/>
        <end position="317"/>
    </location>
</feature>
<evidence type="ECO:0000256" key="3">
    <source>
        <dbReference type="ARBA" id="ARBA00022833"/>
    </source>
</evidence>
<keyword evidence="1 4" id="KW-0479">Metal-binding</keyword>
<reference evidence="8" key="1">
    <citation type="submission" date="2016-04" db="EMBL/GenBank/DDBJ databases">
        <title>Comparative genomics of biotechnologically important yeasts.</title>
        <authorList>
            <consortium name="DOE Joint Genome Institute"/>
            <person name="Riley R."/>
            <person name="Haridas S."/>
            <person name="Wolfe K.H."/>
            <person name="Lopes M.R."/>
            <person name="Hittinger C.T."/>
            <person name="Goker M."/>
            <person name="Salamov A."/>
            <person name="Wisecaver J."/>
            <person name="Long T.M."/>
            <person name="Aerts A.L."/>
            <person name="Barry K."/>
            <person name="Choi C."/>
            <person name="Clum A."/>
            <person name="Coughlan A.Y."/>
            <person name="Deshpande S."/>
            <person name="Douglass A.P."/>
            <person name="Hanson S.J."/>
            <person name="Klenk H.-P."/>
            <person name="Labutti K."/>
            <person name="Lapidus A."/>
            <person name="Lindquist E."/>
            <person name="Lipzen A."/>
            <person name="Meier-Kolthoff J.P."/>
            <person name="Ohm R.A."/>
            <person name="Otillar R.P."/>
            <person name="Pangilinan J."/>
            <person name="Peng Y."/>
            <person name="Rokas A."/>
            <person name="Rosa C.A."/>
            <person name="Scheuner C."/>
            <person name="Sibirny A.A."/>
            <person name="Slot J.C."/>
            <person name="Stielow J.B."/>
            <person name="Sun H."/>
            <person name="Kurtzman C.P."/>
            <person name="Blackwell M."/>
            <person name="Grigoriev I.V."/>
            <person name="Jeffries T.W."/>
        </authorList>
    </citation>
    <scope>NUCLEOTIDE SEQUENCE [LARGE SCALE GENOMIC DNA]</scope>
    <source>
        <strain evidence="8">NRRL YB-2248</strain>
    </source>
</reference>
<dbReference type="PANTHER" id="PTHR46156:SF1">
    <property type="entry name" value="ZINC FINGER CCCH DOMAIN-CONTAINING PROTEIN 3"/>
    <property type="match status" value="1"/>
</dbReference>
<dbReference type="OrthoDB" id="410307at2759"/>
<dbReference type="GO" id="GO:0008270">
    <property type="term" value="F:zinc ion binding"/>
    <property type="evidence" value="ECO:0007669"/>
    <property type="project" value="UniProtKB-KW"/>
</dbReference>
<feature type="zinc finger region" description="C3H1-type" evidence="4">
    <location>
        <begin position="318"/>
        <end position="346"/>
    </location>
</feature>
<proteinExistence type="predicted"/>
<feature type="compositionally biased region" description="Acidic residues" evidence="5">
    <location>
        <begin position="458"/>
        <end position="469"/>
    </location>
</feature>
<sequence>MSESTESEILKAKIRQLENDLRNQKSAIVQQLEAKKESLKQQQQNLSQKLTNHGSRSLNRGPYSHTNTTGGKAYRGGFRGGRSTGVLSNKPYVVPITHTHTHTPTVVDTNPKFIGKKGGNVLVNEKIYDKEFPKKMKQLKEDNKSRKLLLQLIEKNRSKYYFAKRETCDGYSCALLNCKKKLVLLSIENSINQNLNLTNIENIPSVIHHEGLTYIKNIKGNYSIYNPPAEIANMQNSSEPCRLKMRLGKCTHHKCYFNHDDDKVPVALCHNILKNRPCVRANCTLSHKPEQYNAPSCIYYQLGNCTNDNCIFFHKLENPNELVCRSFATLGCCILGRKCSQRHVFECPDFQEYGYCVRPDVCTLKHITNDDKKKNGEKPTVVQHQVVRNVDNDNEEEDEEDDDSMVSYDVNHTGDKLDFSKLQKDILGNIDDDDDEDAIVNKNDDDDDCQMPHQIDDSTIDNNDDYVKV</sequence>
<dbReference type="Gene3D" id="4.10.1000.10">
    <property type="entry name" value="Zinc finger, CCCH-type"/>
    <property type="match status" value="2"/>
</dbReference>
<feature type="region of interest" description="Disordered" evidence="5">
    <location>
        <begin position="39"/>
        <end position="78"/>
    </location>
</feature>
<dbReference type="SMART" id="SM00356">
    <property type="entry name" value="ZnF_C3H1"/>
    <property type="match status" value="3"/>
</dbReference>
<gene>
    <name evidence="7" type="ORF">CANARDRAFT_27709</name>
</gene>
<keyword evidence="8" id="KW-1185">Reference proteome</keyword>
<accession>A0A1E4T427</accession>
<dbReference type="Proteomes" id="UP000094801">
    <property type="component" value="Unassembled WGS sequence"/>
</dbReference>